<evidence type="ECO:0000313" key="3">
    <source>
        <dbReference type="Proteomes" id="UP000005446"/>
    </source>
</evidence>
<dbReference type="PANTHER" id="PTHR33886">
    <property type="entry name" value="UNSATURATED RHAMNOGALACTURONAN HYDROLASE (EUROFUNG)"/>
    <property type="match status" value="1"/>
</dbReference>
<keyword evidence="3" id="KW-1185">Reference proteome</keyword>
<gene>
    <name evidence="2" type="ORF">M7I_1161</name>
</gene>
<dbReference type="OrthoDB" id="2305845at2759"/>
<dbReference type="Proteomes" id="UP000005446">
    <property type="component" value="Unassembled WGS sequence"/>
</dbReference>
<sequence length="379" mass="42905">MPPVAYEVASADVHKATKSLIHGLVNIKDETGEFLLKLEDGRVIDTKGWQGWEWTHGIGLYGLWKYHILTGSAEPLTIIEEWFAKRFEEGGTTKNINTVASMLTLAFVYEKYGNQTYLPWLESWAEWVMYELPRTKYGGLSHMTYNSKNSEELWDDTLMMSVLPLVKIGLILNRPHYVEEGKRQFLLHIKYLVDTKSGLFYHGWTFADGGHNFAKALWARGNSWLTIAIPELIDYLNLPANDAFRVHLLDTFEAQCRALLTYQEENGLWRTLIDVPQSEGSYLESSATAGFAYGMLKGLRMRYIQGNEFRDSAVKAIKATLGKVSQTGELDDTSFGTGMGHDLQHYKDIAITSMPYGQAMAIMAFGEFLPVQEAPTSRV</sequence>
<dbReference type="InParanoid" id="H0EFN1"/>
<organism evidence="2 3">
    <name type="scientific">Glarea lozoyensis (strain ATCC 74030 / MF5533)</name>
    <dbReference type="NCBI Taxonomy" id="1104152"/>
    <lineage>
        <taxon>Eukaryota</taxon>
        <taxon>Fungi</taxon>
        <taxon>Dikarya</taxon>
        <taxon>Ascomycota</taxon>
        <taxon>Pezizomycotina</taxon>
        <taxon>Leotiomycetes</taxon>
        <taxon>Helotiales</taxon>
        <taxon>Helotiaceae</taxon>
        <taxon>Glarea</taxon>
    </lineage>
</organism>
<dbReference type="HOGENOM" id="CLU_043688_0_0_1"/>
<dbReference type="InterPro" id="IPR010905">
    <property type="entry name" value="Glyco_hydro_88"/>
</dbReference>
<dbReference type="InterPro" id="IPR012341">
    <property type="entry name" value="6hp_glycosidase-like_sf"/>
</dbReference>
<protein>
    <submittedName>
        <fullName evidence="2">Putative Unsaturated rhamnogalacturonyl hydrolase yesR</fullName>
    </submittedName>
</protein>
<dbReference type="GO" id="GO:0016787">
    <property type="term" value="F:hydrolase activity"/>
    <property type="evidence" value="ECO:0007669"/>
    <property type="project" value="UniProtKB-KW"/>
</dbReference>
<dbReference type="Pfam" id="PF07470">
    <property type="entry name" value="Glyco_hydro_88"/>
    <property type="match status" value="1"/>
</dbReference>
<dbReference type="Gene3D" id="1.50.10.10">
    <property type="match status" value="1"/>
</dbReference>
<name>H0EFN1_GLAL7</name>
<evidence type="ECO:0000256" key="1">
    <source>
        <dbReference type="ARBA" id="ARBA00022801"/>
    </source>
</evidence>
<comment type="caution">
    <text evidence="2">The sequence shown here is derived from an EMBL/GenBank/DDBJ whole genome shotgun (WGS) entry which is preliminary data.</text>
</comment>
<keyword evidence="1 2" id="KW-0378">Hydrolase</keyword>
<proteinExistence type="predicted"/>
<dbReference type="AlphaFoldDB" id="H0EFN1"/>
<dbReference type="EMBL" id="AGUE01000020">
    <property type="protein sequence ID" value="EHL02652.1"/>
    <property type="molecule type" value="Genomic_DNA"/>
</dbReference>
<accession>H0EFN1</accession>
<reference evidence="2 3" key="1">
    <citation type="journal article" date="2012" name="Eukaryot. Cell">
        <title>Genome sequence of the fungus Glarea lozoyensis: the first genome sequence of a species from the Helotiaceae family.</title>
        <authorList>
            <person name="Youssar L."/>
            <person name="Gruening B.A."/>
            <person name="Erxleben A."/>
            <person name="Guenther S."/>
            <person name="Huettel W."/>
        </authorList>
    </citation>
    <scope>NUCLEOTIDE SEQUENCE [LARGE SCALE GENOMIC DNA]</scope>
    <source>
        <strain evidence="3">ATCC 74030 / MF5533</strain>
    </source>
</reference>
<dbReference type="PANTHER" id="PTHR33886:SF8">
    <property type="entry name" value="UNSATURATED RHAMNOGALACTURONAN HYDROLASE (EUROFUNG)"/>
    <property type="match status" value="1"/>
</dbReference>
<dbReference type="InterPro" id="IPR008928">
    <property type="entry name" value="6-hairpin_glycosidase_sf"/>
</dbReference>
<dbReference type="InterPro" id="IPR052043">
    <property type="entry name" value="PolySaccharide_Degr_Enz"/>
</dbReference>
<dbReference type="GO" id="GO:0005975">
    <property type="term" value="P:carbohydrate metabolic process"/>
    <property type="evidence" value="ECO:0007669"/>
    <property type="project" value="InterPro"/>
</dbReference>
<evidence type="ECO:0000313" key="2">
    <source>
        <dbReference type="EMBL" id="EHL02652.1"/>
    </source>
</evidence>
<dbReference type="SUPFAM" id="SSF48208">
    <property type="entry name" value="Six-hairpin glycosidases"/>
    <property type="match status" value="1"/>
</dbReference>